<accession>A0AAV0KW95</accession>
<evidence type="ECO:0000313" key="2">
    <source>
        <dbReference type="Proteomes" id="UP001154282"/>
    </source>
</evidence>
<sequence length="134" mass="15223">MGKVIRKENYRRRINICAIRGLSLLVPRPEAAMLGTPIQDPEDSFVADEARESLFDFYDMRFQLKARPSGFQARVTQFNSRKSLFKPPSVLLFAACDQSKQQSISVLVPKPYIRVAHSRGVRTLDGVSSSSWKF</sequence>
<evidence type="ECO:0000313" key="1">
    <source>
        <dbReference type="EMBL" id="CAI0426291.1"/>
    </source>
</evidence>
<gene>
    <name evidence="1" type="ORF">LITE_LOCUS20728</name>
</gene>
<proteinExistence type="predicted"/>
<dbReference type="AlphaFoldDB" id="A0AAV0KW95"/>
<name>A0AAV0KW95_9ROSI</name>
<comment type="caution">
    <text evidence="1">The sequence shown here is derived from an EMBL/GenBank/DDBJ whole genome shotgun (WGS) entry which is preliminary data.</text>
</comment>
<protein>
    <submittedName>
        <fullName evidence="1">Uncharacterized protein</fullName>
    </submittedName>
</protein>
<reference evidence="1" key="1">
    <citation type="submission" date="2022-08" db="EMBL/GenBank/DDBJ databases">
        <authorList>
            <person name="Gutierrez-Valencia J."/>
        </authorList>
    </citation>
    <scope>NUCLEOTIDE SEQUENCE</scope>
</reference>
<dbReference type="EMBL" id="CAMGYJ010000005">
    <property type="protein sequence ID" value="CAI0426291.1"/>
    <property type="molecule type" value="Genomic_DNA"/>
</dbReference>
<dbReference type="Proteomes" id="UP001154282">
    <property type="component" value="Unassembled WGS sequence"/>
</dbReference>
<keyword evidence="2" id="KW-1185">Reference proteome</keyword>
<organism evidence="1 2">
    <name type="scientific">Linum tenue</name>
    <dbReference type="NCBI Taxonomy" id="586396"/>
    <lineage>
        <taxon>Eukaryota</taxon>
        <taxon>Viridiplantae</taxon>
        <taxon>Streptophyta</taxon>
        <taxon>Embryophyta</taxon>
        <taxon>Tracheophyta</taxon>
        <taxon>Spermatophyta</taxon>
        <taxon>Magnoliopsida</taxon>
        <taxon>eudicotyledons</taxon>
        <taxon>Gunneridae</taxon>
        <taxon>Pentapetalae</taxon>
        <taxon>rosids</taxon>
        <taxon>fabids</taxon>
        <taxon>Malpighiales</taxon>
        <taxon>Linaceae</taxon>
        <taxon>Linum</taxon>
    </lineage>
</organism>